<dbReference type="Proteomes" id="UP000271098">
    <property type="component" value="Unassembled WGS sequence"/>
</dbReference>
<sequence length="117" mass="12970">MHESLPQAALMDGVPAVPGVIGSLPGAGGCLPHRTPLVNQRSPSLFQNFLRYIPGAQDYLSSLVKTPNIDLHSLLGKYYWVRVFEIFLVIFHRGILHLKSPPLNTQIDPEKRGLFAL</sequence>
<evidence type="ECO:0000313" key="3">
    <source>
        <dbReference type="Proteomes" id="UP000271098"/>
    </source>
</evidence>
<evidence type="ECO:0000259" key="1">
    <source>
        <dbReference type="Pfam" id="PF24976"/>
    </source>
</evidence>
<feature type="domain" description="Lipocalin" evidence="1">
    <location>
        <begin position="54"/>
        <end position="81"/>
    </location>
</feature>
<keyword evidence="3" id="KW-1185">Reference proteome</keyword>
<proteinExistence type="predicted"/>
<evidence type="ECO:0000313" key="2">
    <source>
        <dbReference type="EMBL" id="VDK73035.1"/>
    </source>
</evidence>
<dbReference type="InterPro" id="IPR056868">
    <property type="entry name" value="Lipocalin_dom_nem"/>
</dbReference>
<protein>
    <recommendedName>
        <fullName evidence="1">Lipocalin domain-containing protein</fullName>
    </recommendedName>
</protein>
<dbReference type="AlphaFoldDB" id="A0A3P6SYK8"/>
<organism evidence="2 3">
    <name type="scientific">Gongylonema pulchrum</name>
    <dbReference type="NCBI Taxonomy" id="637853"/>
    <lineage>
        <taxon>Eukaryota</taxon>
        <taxon>Metazoa</taxon>
        <taxon>Ecdysozoa</taxon>
        <taxon>Nematoda</taxon>
        <taxon>Chromadorea</taxon>
        <taxon>Rhabditida</taxon>
        <taxon>Spirurina</taxon>
        <taxon>Spiruromorpha</taxon>
        <taxon>Spiruroidea</taxon>
        <taxon>Gongylonematidae</taxon>
        <taxon>Gongylonema</taxon>
    </lineage>
</organism>
<reference evidence="2 3" key="1">
    <citation type="submission" date="2018-11" db="EMBL/GenBank/DDBJ databases">
        <authorList>
            <consortium name="Pathogen Informatics"/>
        </authorList>
    </citation>
    <scope>NUCLEOTIDE SEQUENCE [LARGE SCALE GENOMIC DNA]</scope>
</reference>
<dbReference type="Pfam" id="PF24976">
    <property type="entry name" value="Lipocalin_10"/>
    <property type="match status" value="1"/>
</dbReference>
<gene>
    <name evidence="2" type="ORF">GPUH_LOCUS9490</name>
</gene>
<dbReference type="OrthoDB" id="5845413at2759"/>
<name>A0A3P6SYK8_9BILA</name>
<dbReference type="EMBL" id="UYRT01031277">
    <property type="protein sequence ID" value="VDK73035.1"/>
    <property type="molecule type" value="Genomic_DNA"/>
</dbReference>
<accession>A0A3P6SYK8</accession>